<sequence>MKAAVAWAGLRYAYAQGPLLHFDDFMLPVGQHLLLRGGSGTGKSTLLALLAGLLTPSAGSLHLGGAGLHKLSPRQLDAWRGANLGFVPQRLHLSAALSVNENLSLPYVSAGLKPEPARAAELLDRLGLSGLGERQPHLLSVGQAQRVALARALMRRPPFLLVDEPTASLDDDSAAQVIDLLLQAALEQSATLVLATHDGRIADRVLAAGIKNWRELRLPTLALSAQSA</sequence>
<evidence type="ECO:0000313" key="6">
    <source>
        <dbReference type="Proteomes" id="UP001221189"/>
    </source>
</evidence>
<protein>
    <submittedName>
        <fullName evidence="5">ATP-binding cassette domain-containing protein</fullName>
    </submittedName>
</protein>
<name>A0ABT5KC68_9BURK</name>
<dbReference type="PROSITE" id="PS00211">
    <property type="entry name" value="ABC_TRANSPORTER_1"/>
    <property type="match status" value="1"/>
</dbReference>
<dbReference type="InterPro" id="IPR027417">
    <property type="entry name" value="P-loop_NTPase"/>
</dbReference>
<proteinExistence type="predicted"/>
<reference evidence="5 6" key="1">
    <citation type="submission" date="2022-10" db="EMBL/GenBank/DDBJ databases">
        <title>Paucibacter sp. hw1 Genome sequencing.</title>
        <authorList>
            <person name="Park S."/>
        </authorList>
    </citation>
    <scope>NUCLEOTIDE SEQUENCE [LARGE SCALE GENOMIC DNA]</scope>
    <source>
        <strain evidence="6">hw1</strain>
    </source>
</reference>
<evidence type="ECO:0000313" key="5">
    <source>
        <dbReference type="EMBL" id="MDC8771400.1"/>
    </source>
</evidence>
<keyword evidence="1" id="KW-0472">Membrane</keyword>
<dbReference type="EMBL" id="JAQQXT010000003">
    <property type="protein sequence ID" value="MDC8771400.1"/>
    <property type="molecule type" value="Genomic_DNA"/>
</dbReference>
<dbReference type="Proteomes" id="UP001221189">
    <property type="component" value="Unassembled WGS sequence"/>
</dbReference>
<keyword evidence="3 5" id="KW-0067">ATP-binding</keyword>
<evidence type="ECO:0000256" key="3">
    <source>
        <dbReference type="ARBA" id="ARBA00022840"/>
    </source>
</evidence>
<keyword evidence="2" id="KW-0547">Nucleotide-binding</keyword>
<accession>A0ABT5KC68</accession>
<dbReference type="Gene3D" id="3.40.50.300">
    <property type="entry name" value="P-loop containing nucleotide triphosphate hydrolases"/>
    <property type="match status" value="1"/>
</dbReference>
<dbReference type="SUPFAM" id="SSF52540">
    <property type="entry name" value="P-loop containing nucleoside triphosphate hydrolases"/>
    <property type="match status" value="1"/>
</dbReference>
<dbReference type="InterPro" id="IPR017871">
    <property type="entry name" value="ABC_transporter-like_CS"/>
</dbReference>
<dbReference type="PROSITE" id="PS50893">
    <property type="entry name" value="ABC_TRANSPORTER_2"/>
    <property type="match status" value="1"/>
</dbReference>
<dbReference type="InterPro" id="IPR015854">
    <property type="entry name" value="ABC_transpr_LolD-like"/>
</dbReference>
<dbReference type="Pfam" id="PF00005">
    <property type="entry name" value="ABC_tran"/>
    <property type="match status" value="1"/>
</dbReference>
<dbReference type="GO" id="GO:0005524">
    <property type="term" value="F:ATP binding"/>
    <property type="evidence" value="ECO:0007669"/>
    <property type="project" value="UniProtKB-KW"/>
</dbReference>
<dbReference type="SMART" id="SM00382">
    <property type="entry name" value="AAA"/>
    <property type="match status" value="1"/>
</dbReference>
<dbReference type="RefSeq" id="WP_273599712.1">
    <property type="nucleotide sequence ID" value="NZ_JAQQXT010000003.1"/>
</dbReference>
<dbReference type="InterPro" id="IPR003439">
    <property type="entry name" value="ABC_transporter-like_ATP-bd"/>
</dbReference>
<keyword evidence="6" id="KW-1185">Reference proteome</keyword>
<evidence type="ECO:0000256" key="1">
    <source>
        <dbReference type="ARBA" id="ARBA00022475"/>
    </source>
</evidence>
<dbReference type="InterPro" id="IPR003593">
    <property type="entry name" value="AAA+_ATPase"/>
</dbReference>
<comment type="caution">
    <text evidence="5">The sequence shown here is derived from an EMBL/GenBank/DDBJ whole genome shotgun (WGS) entry which is preliminary data.</text>
</comment>
<feature type="domain" description="ABC transporter" evidence="4">
    <location>
        <begin position="5"/>
        <end position="223"/>
    </location>
</feature>
<evidence type="ECO:0000256" key="2">
    <source>
        <dbReference type="ARBA" id="ARBA00022741"/>
    </source>
</evidence>
<gene>
    <name evidence="5" type="ORF">PRZ03_07430</name>
</gene>
<organism evidence="5 6">
    <name type="scientific">Roseateles albus</name>
    <dbReference type="NCBI Taxonomy" id="2987525"/>
    <lineage>
        <taxon>Bacteria</taxon>
        <taxon>Pseudomonadati</taxon>
        <taxon>Pseudomonadota</taxon>
        <taxon>Betaproteobacteria</taxon>
        <taxon>Burkholderiales</taxon>
        <taxon>Sphaerotilaceae</taxon>
        <taxon>Roseateles</taxon>
    </lineage>
</organism>
<dbReference type="PANTHER" id="PTHR24220:SF611">
    <property type="entry name" value="ATP-BINDING COMPONENT OF ABC TRANSPORTER-RELATED"/>
    <property type="match status" value="1"/>
</dbReference>
<keyword evidence="1" id="KW-1003">Cell membrane</keyword>
<dbReference type="PANTHER" id="PTHR24220">
    <property type="entry name" value="IMPORT ATP-BINDING PROTEIN"/>
    <property type="match status" value="1"/>
</dbReference>
<evidence type="ECO:0000259" key="4">
    <source>
        <dbReference type="PROSITE" id="PS50893"/>
    </source>
</evidence>